<dbReference type="AlphaFoldDB" id="A0A0F9NAK9"/>
<gene>
    <name evidence="1" type="ORF">LCGC14_1051300</name>
</gene>
<dbReference type="CDD" id="cd01301">
    <property type="entry name" value="rDP_like"/>
    <property type="match status" value="1"/>
</dbReference>
<name>A0A0F9NAK9_9ZZZZ</name>
<dbReference type="SUPFAM" id="SSF51556">
    <property type="entry name" value="Metallo-dependent hydrolases"/>
    <property type="match status" value="1"/>
</dbReference>
<reference evidence="1" key="1">
    <citation type="journal article" date="2015" name="Nature">
        <title>Complex archaea that bridge the gap between prokaryotes and eukaryotes.</title>
        <authorList>
            <person name="Spang A."/>
            <person name="Saw J.H."/>
            <person name="Jorgensen S.L."/>
            <person name="Zaremba-Niedzwiedzka K."/>
            <person name="Martijn J."/>
            <person name="Lind A.E."/>
            <person name="van Eijk R."/>
            <person name="Schleper C."/>
            <person name="Guy L."/>
            <person name="Ettema T.J."/>
        </authorList>
    </citation>
    <scope>NUCLEOTIDE SEQUENCE</scope>
</reference>
<dbReference type="InterPro" id="IPR000180">
    <property type="entry name" value="Dipep_AS"/>
</dbReference>
<dbReference type="PROSITE" id="PS00869">
    <property type="entry name" value="RENAL_DIPEPTIDASE_1"/>
    <property type="match status" value="1"/>
</dbReference>
<dbReference type="Pfam" id="PF01244">
    <property type="entry name" value="Peptidase_M19"/>
    <property type="match status" value="1"/>
</dbReference>
<dbReference type="PANTHER" id="PTHR10443:SF12">
    <property type="entry name" value="DIPEPTIDASE"/>
    <property type="match status" value="1"/>
</dbReference>
<dbReference type="Gene3D" id="3.20.20.140">
    <property type="entry name" value="Metal-dependent hydrolases"/>
    <property type="match status" value="1"/>
</dbReference>
<evidence type="ECO:0008006" key="2">
    <source>
        <dbReference type="Google" id="ProtNLM"/>
    </source>
</evidence>
<dbReference type="GO" id="GO:0070573">
    <property type="term" value="F:metallodipeptidase activity"/>
    <property type="evidence" value="ECO:0007669"/>
    <property type="project" value="InterPro"/>
</dbReference>
<accession>A0A0F9NAK9</accession>
<dbReference type="GO" id="GO:0006508">
    <property type="term" value="P:proteolysis"/>
    <property type="evidence" value="ECO:0007669"/>
    <property type="project" value="InterPro"/>
</dbReference>
<dbReference type="InterPro" id="IPR008257">
    <property type="entry name" value="Pept_M19"/>
</dbReference>
<dbReference type="EMBL" id="LAZR01004397">
    <property type="protein sequence ID" value="KKN08972.1"/>
    <property type="molecule type" value="Genomic_DNA"/>
</dbReference>
<evidence type="ECO:0000313" key="1">
    <source>
        <dbReference type="EMBL" id="KKN08972.1"/>
    </source>
</evidence>
<dbReference type="PROSITE" id="PS51365">
    <property type="entry name" value="RENAL_DIPEPTIDASE_2"/>
    <property type="match status" value="1"/>
</dbReference>
<organism evidence="1">
    <name type="scientific">marine sediment metagenome</name>
    <dbReference type="NCBI Taxonomy" id="412755"/>
    <lineage>
        <taxon>unclassified sequences</taxon>
        <taxon>metagenomes</taxon>
        <taxon>ecological metagenomes</taxon>
    </lineage>
</organism>
<proteinExistence type="predicted"/>
<dbReference type="InterPro" id="IPR032466">
    <property type="entry name" value="Metal_Hydrolase"/>
</dbReference>
<comment type="caution">
    <text evidence="1">The sequence shown here is derived from an EMBL/GenBank/DDBJ whole genome shotgun (WGS) entry which is preliminary data.</text>
</comment>
<dbReference type="PANTHER" id="PTHR10443">
    <property type="entry name" value="MICROSOMAL DIPEPTIDASE"/>
    <property type="match status" value="1"/>
</dbReference>
<protein>
    <recommendedName>
        <fullName evidence="2">Membrane dipeptidase</fullName>
    </recommendedName>
</protein>
<sequence>MAIVFDAHSDILNDIHPRRMLGEREILEKFWVPKMRKGKIDVRVLAIYSDSQYLPEMALRRALDLIATLYEEIKESSSSILCTTGNDIKKAKKEGKIGFIIGMEGAEPLGSDIQLLRIFYNLGVRVLGPTHALRTYLADGAFISPRKMGQMGGLTDVGVNFIEQAQVMGIIIDVSHMNDPGFWDVIKFTKAPIIASHSNCRALYDHPRNLTNDQIKAIADTGGIIGVNACSQYVESGDLEHLLDHIDHLVKIGGVEHVGLGLDFADYFLKYMTEVERARFPSNLWKPVDGLSGDEDFPKMAEGLIRRSYKSSDIDLIMGENFLRFFIEMLK</sequence>